<evidence type="ECO:0000256" key="1">
    <source>
        <dbReference type="SAM" id="MobiDB-lite"/>
    </source>
</evidence>
<protein>
    <submittedName>
        <fullName evidence="2">Putative mucin-2-like protein</fullName>
    </submittedName>
</protein>
<accession>A0A0V0G7R9</accession>
<name>A0A0V0G7R9_TRIDM</name>
<dbReference type="AlphaFoldDB" id="A0A0V0G7R9"/>
<proteinExistence type="predicted"/>
<evidence type="ECO:0000313" key="2">
    <source>
        <dbReference type="EMBL" id="JAP04046.1"/>
    </source>
</evidence>
<feature type="compositionally biased region" description="Polar residues" evidence="1">
    <location>
        <begin position="16"/>
        <end position="29"/>
    </location>
</feature>
<sequence>TTDMTTTLSDDVPSQEDGTTTVTESTEQNYRNEDDATEATDVFSSPYDKENQKVFKHNETDEKVSTQNGNDYTSTTTDFTQDSTEEYNGDYQNMTEKEPPIKDIADRPSFNDTSTIKTDTTYNNLYSLSVKHQSERDSLTSATAESLSENLIAPTFFRTSHDNSTNSNSSYNAFLLTTTTETLIKPQEDLNIVTPTSIEFLNGGGPNKGKINSIDTKVSEITVRTLQESEMSNSHSKLISNNLSESQTSSVVLLNNITNNIVLEEITEPAIETTPELLFRHKVKKLFKIFSKSKPSVISFIESPTTTSSKEMYSFSEQNNTDSTNIQNPFGDTTPNFSESTLKAVTPDTRVIPHEIKANQFLTNHLSNSSAESKTSSTELLNNAVYSSQNKIIESTIESTTEIFLKNKIKKLFNIFFKPKPRVISLPESLPITSTTEMNSFFEQDNNDSINIFNFFSDSSGDTTLLSETTPKVDRPEDARVRNINSSLTSFNIKTDRRYVLRRNTSRKITCDQIRIIGNIVEIIVTEDFINMISEKELNNCIDMFGQMDLTRKLQMLIWKRIHKSDHHFLGKLIGAAQVSDIQRLDLNLTKPWILETLHNLGMYGSKLIKLYVANEISENSLSLNFESAVSMGSIMCHLLPLSKFLSPEVFLQSSKILGKVLTCNPQCLEKMIKIAMNEKAFGPLEKWTEADVNTLGVIVAGLSTDELYEIFTNNFKALGKISIEAMECIMKHRQQALSFLKKDAIYSLPHSAALVLNQTSFTSLDELQKAVLSKYLSDPSYNDTSSHKSTSVRTEGCFLIIYLFIVSFAVLL</sequence>
<feature type="compositionally biased region" description="Basic and acidic residues" evidence="1">
    <location>
        <begin position="47"/>
        <end position="64"/>
    </location>
</feature>
<organism evidence="2">
    <name type="scientific">Triatoma dimidiata</name>
    <name type="common">Kissing bug</name>
    <name type="synonym">Meccus dimidiatus</name>
    <dbReference type="NCBI Taxonomy" id="72491"/>
    <lineage>
        <taxon>Eukaryota</taxon>
        <taxon>Metazoa</taxon>
        <taxon>Ecdysozoa</taxon>
        <taxon>Arthropoda</taxon>
        <taxon>Hexapoda</taxon>
        <taxon>Insecta</taxon>
        <taxon>Pterygota</taxon>
        <taxon>Neoptera</taxon>
        <taxon>Paraneoptera</taxon>
        <taxon>Hemiptera</taxon>
        <taxon>Heteroptera</taxon>
        <taxon>Panheteroptera</taxon>
        <taxon>Cimicomorpha</taxon>
        <taxon>Reduviidae</taxon>
        <taxon>Triatominae</taxon>
        <taxon>Triatoma</taxon>
    </lineage>
</organism>
<reference evidence="2" key="1">
    <citation type="journal article" date="2018" name="J. Proteomics">
        <title>Exploring the molecular complexity of Triatoma dimidiata sialome.</title>
        <authorList>
            <person name="Santiago P.B."/>
            <person name="de Araujo C.N."/>
            <person name="Charneau S."/>
            <person name="Bastos I.M.D."/>
            <person name="Assumpcao T.C.F."/>
            <person name="Queiroz R.M.L."/>
            <person name="Praca Y.R."/>
            <person name="Cordeiro T.M."/>
            <person name="Garcia C.H.S."/>
            <person name="da Silva I.G."/>
            <person name="Raiol T."/>
            <person name="Motta F.N."/>
            <person name="de Araujo Oliveira J.V."/>
            <person name="de Sousa M.V."/>
            <person name="Ribeiro J.M.C."/>
            <person name="de Santana J.M."/>
        </authorList>
    </citation>
    <scope>NUCLEOTIDE SEQUENCE</scope>
    <source>
        <strain evidence="2">Santander</strain>
        <tissue evidence="2">Salivary glands</tissue>
    </source>
</reference>
<dbReference type="EMBL" id="GECL01002078">
    <property type="protein sequence ID" value="JAP04046.1"/>
    <property type="molecule type" value="Transcribed_RNA"/>
</dbReference>
<feature type="non-terminal residue" evidence="2">
    <location>
        <position position="1"/>
    </location>
</feature>
<feature type="region of interest" description="Disordered" evidence="1">
    <location>
        <begin position="1"/>
        <end position="84"/>
    </location>
</feature>
<feature type="compositionally biased region" description="Low complexity" evidence="1">
    <location>
        <begin position="73"/>
        <end position="82"/>
    </location>
</feature>